<keyword evidence="2 5" id="KW-0547">Nucleotide-binding</keyword>
<dbReference type="RefSeq" id="WP_093104811.1">
    <property type="nucleotide sequence ID" value="NZ_FNOS01000001.1"/>
</dbReference>
<evidence type="ECO:0000313" key="7">
    <source>
        <dbReference type="EMBL" id="SDX29159.1"/>
    </source>
</evidence>
<comment type="subcellular location">
    <subcellularLocation>
        <location evidence="5">Cytoplasm</location>
    </subcellularLocation>
    <text evidence="5">May associate with membranes.</text>
</comment>
<organism evidence="7 8">
    <name type="scientific">Salimicrobium album</name>
    <dbReference type="NCBI Taxonomy" id="50717"/>
    <lineage>
        <taxon>Bacteria</taxon>
        <taxon>Bacillati</taxon>
        <taxon>Bacillota</taxon>
        <taxon>Bacilli</taxon>
        <taxon>Bacillales</taxon>
        <taxon>Bacillaceae</taxon>
        <taxon>Salimicrobium</taxon>
    </lineage>
</organism>
<comment type="similarity">
    <text evidence="5">Belongs to the TRAFAC class OBG-HflX-like GTPase superfamily. HflX GTPase family.</text>
</comment>
<dbReference type="InterPro" id="IPR032305">
    <property type="entry name" value="GTP-bd_M"/>
</dbReference>
<dbReference type="Pfam" id="PF01926">
    <property type="entry name" value="MMR_HSR1"/>
    <property type="match status" value="1"/>
</dbReference>
<dbReference type="Gene3D" id="3.40.50.300">
    <property type="entry name" value="P-loop containing nucleotide triphosphate hydrolases"/>
    <property type="match status" value="1"/>
</dbReference>
<dbReference type="PIRSF" id="PIRSF006809">
    <property type="entry name" value="GTP-binding_hflX_prd"/>
    <property type="match status" value="1"/>
</dbReference>
<dbReference type="Pfam" id="PF13167">
    <property type="entry name" value="GTP-bdg_N"/>
    <property type="match status" value="1"/>
</dbReference>
<evidence type="ECO:0000313" key="8">
    <source>
        <dbReference type="Proteomes" id="UP000198647"/>
    </source>
</evidence>
<keyword evidence="1" id="KW-0479">Metal-binding</keyword>
<evidence type="ECO:0000259" key="6">
    <source>
        <dbReference type="PROSITE" id="PS51705"/>
    </source>
</evidence>
<evidence type="ECO:0000256" key="2">
    <source>
        <dbReference type="ARBA" id="ARBA00022741"/>
    </source>
</evidence>
<dbReference type="Gene3D" id="3.40.50.11060">
    <property type="entry name" value="GTPase HflX, N-terminal domain"/>
    <property type="match status" value="1"/>
</dbReference>
<keyword evidence="5" id="KW-0963">Cytoplasm</keyword>
<feature type="domain" description="Hflx-type G" evidence="6">
    <location>
        <begin position="195"/>
        <end position="356"/>
    </location>
</feature>
<keyword evidence="3" id="KW-0460">Magnesium</keyword>
<dbReference type="InterPro" id="IPR016496">
    <property type="entry name" value="GTPase_HflX"/>
</dbReference>
<dbReference type="CDD" id="cd01878">
    <property type="entry name" value="HflX"/>
    <property type="match status" value="1"/>
</dbReference>
<dbReference type="Pfam" id="PF16360">
    <property type="entry name" value="GTP-bdg_M"/>
    <property type="match status" value="1"/>
</dbReference>
<dbReference type="InterPro" id="IPR006073">
    <property type="entry name" value="GTP-bd"/>
</dbReference>
<dbReference type="InterPro" id="IPR042108">
    <property type="entry name" value="GTPase_HflX_N_sf"/>
</dbReference>
<dbReference type="SUPFAM" id="SSF52540">
    <property type="entry name" value="P-loop containing nucleoside triphosphate hydrolases"/>
    <property type="match status" value="1"/>
</dbReference>
<keyword evidence="8" id="KW-1185">Reference proteome</keyword>
<dbReference type="PANTHER" id="PTHR10229:SF0">
    <property type="entry name" value="GTP-BINDING PROTEIN 6-RELATED"/>
    <property type="match status" value="1"/>
</dbReference>
<dbReference type="EMBL" id="FNOS01000001">
    <property type="protein sequence ID" value="SDX29159.1"/>
    <property type="molecule type" value="Genomic_DNA"/>
</dbReference>
<dbReference type="Proteomes" id="UP000198647">
    <property type="component" value="Unassembled WGS sequence"/>
</dbReference>
<gene>
    <name evidence="5" type="primary">hflX</name>
    <name evidence="7" type="ORF">SAMN04488081_0063</name>
</gene>
<dbReference type="PRINTS" id="PR00326">
    <property type="entry name" value="GTP1OBG"/>
</dbReference>
<dbReference type="Gene3D" id="6.10.250.2860">
    <property type="match status" value="1"/>
</dbReference>
<dbReference type="NCBIfam" id="TIGR03156">
    <property type="entry name" value="GTP_HflX"/>
    <property type="match status" value="1"/>
</dbReference>
<evidence type="ECO:0000256" key="1">
    <source>
        <dbReference type="ARBA" id="ARBA00022723"/>
    </source>
</evidence>
<keyword evidence="4 5" id="KW-0342">GTP-binding</keyword>
<evidence type="ECO:0000256" key="4">
    <source>
        <dbReference type="ARBA" id="ARBA00023134"/>
    </source>
</evidence>
<dbReference type="InterPro" id="IPR025121">
    <property type="entry name" value="GTPase_HflX_N"/>
</dbReference>
<dbReference type="InterPro" id="IPR030394">
    <property type="entry name" value="G_HFLX_dom"/>
</dbReference>
<comment type="caution">
    <text evidence="7">The sequence shown here is derived from an EMBL/GenBank/DDBJ whole genome shotgun (WGS) entry which is preliminary data.</text>
</comment>
<sequence>MDKEKALILARKDPRKKETFDYSLEELKDLTKTAGGEVVSVLVQQLEKPHKAHYLGDGKLEEARGVIEEDDIELVIINDELSPTQLRNITNRLEVRVIDRSQLILDIFAYRAKTKEGKLQVELAQLQYLLPRLSGQGVQLSRLGGGIGTRGPGETKLETDRRHIRRRIRDVRTRLDQVVEHRKQYRERRKENSAFQVAIVGYTNAGKTTFFNKITSADSLQEDKLFATLDPLTRQTQLPSGLEVLMSDTVGFIQHLPTTLIAAFRSTLEEVTEADFILHIVDASASDHDQHEKTVLSLLEELGAENLPRLTVYNKQDKVEGPFTPMEKPSVQTSFKDDRGVGDVLSAIEEVLSENWDPYHTYVKAEEGKFLKTLELNTLVYVREFLEDRGEYVVRGYIDPLHPLRDKVIPKEHKDE</sequence>
<protein>
    <recommendedName>
        <fullName evidence="5">GTPase HflX</fullName>
    </recommendedName>
    <alternativeName>
        <fullName evidence="5">GTP-binding protein HflX</fullName>
    </alternativeName>
</protein>
<comment type="function">
    <text evidence="5">GTPase that associates with the 50S ribosomal subunit and may have a role during protein synthesis or ribosome biogenesis.</text>
</comment>
<dbReference type="PROSITE" id="PS51705">
    <property type="entry name" value="G_HFLX"/>
    <property type="match status" value="1"/>
</dbReference>
<dbReference type="PANTHER" id="PTHR10229">
    <property type="entry name" value="GTP-BINDING PROTEIN HFLX"/>
    <property type="match status" value="1"/>
</dbReference>
<dbReference type="HAMAP" id="MF_00900">
    <property type="entry name" value="GTPase_HflX"/>
    <property type="match status" value="1"/>
</dbReference>
<dbReference type="InterPro" id="IPR027417">
    <property type="entry name" value="P-loop_NTPase"/>
</dbReference>
<evidence type="ECO:0000256" key="3">
    <source>
        <dbReference type="ARBA" id="ARBA00022842"/>
    </source>
</evidence>
<reference evidence="7 8" key="1">
    <citation type="submission" date="2016-10" db="EMBL/GenBank/DDBJ databases">
        <authorList>
            <person name="Varghese N."/>
            <person name="Submissions S."/>
        </authorList>
    </citation>
    <scope>NUCLEOTIDE SEQUENCE [LARGE SCALE GENOMIC DNA]</scope>
    <source>
        <strain evidence="7 8">DSM 20748</strain>
    </source>
</reference>
<accession>A0A1H3AK10</accession>
<name>A0A1H3AK10_9BACI</name>
<comment type="subunit">
    <text evidence="5">Monomer. Associates with the 50S ribosomal subunit.</text>
</comment>
<proteinExistence type="inferred from homology"/>
<evidence type="ECO:0000256" key="5">
    <source>
        <dbReference type="HAMAP-Rule" id="MF_00900"/>
    </source>
</evidence>